<organism evidence="3">
    <name type="scientific">Clastoptera arizonana</name>
    <name type="common">Arizona spittle bug</name>
    <dbReference type="NCBI Taxonomy" id="38151"/>
    <lineage>
        <taxon>Eukaryota</taxon>
        <taxon>Metazoa</taxon>
        <taxon>Ecdysozoa</taxon>
        <taxon>Arthropoda</taxon>
        <taxon>Hexapoda</taxon>
        <taxon>Insecta</taxon>
        <taxon>Pterygota</taxon>
        <taxon>Neoptera</taxon>
        <taxon>Paraneoptera</taxon>
        <taxon>Hemiptera</taxon>
        <taxon>Auchenorrhyncha</taxon>
        <taxon>Cercopoidea</taxon>
        <taxon>Clastopteridae</taxon>
        <taxon>Clastoptera</taxon>
    </lineage>
</organism>
<name>A0A1B6DBB8_9HEMI</name>
<evidence type="ECO:0000313" key="3">
    <source>
        <dbReference type="EMBL" id="JAS22997.1"/>
    </source>
</evidence>
<reference evidence="3" key="1">
    <citation type="submission" date="2015-12" db="EMBL/GenBank/DDBJ databases">
        <title>De novo transcriptome assembly of four potential Pierce s Disease insect vectors from Arizona vineyards.</title>
        <authorList>
            <person name="Tassone E.E."/>
        </authorList>
    </citation>
    <scope>NUCLEOTIDE SEQUENCE</scope>
</reference>
<proteinExistence type="predicted"/>
<feature type="region of interest" description="Disordered" evidence="1">
    <location>
        <begin position="1"/>
        <end position="23"/>
    </location>
</feature>
<sequence>MGNNHSHDGTPKGSISRNNSGGDLQDKVPSQLLPIDKLAKLLVQKSLEEDSLQNGISLRIFTLYLFPKYPDMAKNLYQSFLKTSNCCNGVITQAIFCSQSEKYLGIMVDEQMILTYVSMFAEGSDSINQNQFRELLMTVFKIAMDHYPEGPKFCPHINKTLKAVVDSAFHKKEILTTCYLTHWIQQHLPKSLILLHRFVAHILSTAYRSVAEKINEKDQGLELTTPILDKISPDWEVPDAILPLSQVWILSTSLPSLYTKPSQQSPSSSTNGFTSKTFIAKLLDFSCPSHWTPLYNSNHHGIGANRFLHHVLSYRGPTLMFIEGDQGMIFCIGSNQEWKDTHQYWGGEESIIVQMLPLYSVVERGAKLIYLNSSIRGYPKGIRAGLDPRKPKIEINEGFSEVKFQGVPYNLHSIEVWGCGTPQSREVQLDIKKWQVKQIEKERTVKLSASDWVDHPDRYLLELAGRPNYSQSNGNN</sequence>
<feature type="domain" description="TLDc" evidence="2">
    <location>
        <begin position="265"/>
        <end position="420"/>
    </location>
</feature>
<evidence type="ECO:0000259" key="2">
    <source>
        <dbReference type="PROSITE" id="PS51886"/>
    </source>
</evidence>
<dbReference type="InterPro" id="IPR006571">
    <property type="entry name" value="TLDc_dom"/>
</dbReference>
<dbReference type="EMBL" id="GEDC01014301">
    <property type="protein sequence ID" value="JAS22997.1"/>
    <property type="molecule type" value="Transcribed_RNA"/>
</dbReference>
<feature type="compositionally biased region" description="Polar residues" evidence="1">
    <location>
        <begin position="13"/>
        <end position="22"/>
    </location>
</feature>
<evidence type="ECO:0000256" key="1">
    <source>
        <dbReference type="SAM" id="MobiDB-lite"/>
    </source>
</evidence>
<protein>
    <recommendedName>
        <fullName evidence="2">TLDc domain-containing protein</fullName>
    </recommendedName>
</protein>
<dbReference type="PROSITE" id="PS51886">
    <property type="entry name" value="TLDC"/>
    <property type="match status" value="1"/>
</dbReference>
<dbReference type="SMART" id="SM00584">
    <property type="entry name" value="TLDc"/>
    <property type="match status" value="1"/>
</dbReference>
<feature type="compositionally biased region" description="Basic and acidic residues" evidence="1">
    <location>
        <begin position="1"/>
        <end position="10"/>
    </location>
</feature>
<gene>
    <name evidence="3" type="ORF">g.44080</name>
</gene>
<accession>A0A1B6DBB8</accession>
<dbReference type="Pfam" id="PF07534">
    <property type="entry name" value="TLD"/>
    <property type="match status" value="1"/>
</dbReference>
<dbReference type="AlphaFoldDB" id="A0A1B6DBB8"/>